<gene>
    <name evidence="5" type="ORF">S01H1_79084</name>
</gene>
<dbReference type="InterPro" id="IPR036279">
    <property type="entry name" value="5-3_exonuclease_C_sf"/>
</dbReference>
<dbReference type="InterPro" id="IPR008918">
    <property type="entry name" value="HhH2"/>
</dbReference>
<protein>
    <recommendedName>
        <fullName evidence="4">5'-3' exonuclease domain-containing protein</fullName>
    </recommendedName>
</protein>
<dbReference type="Gene3D" id="1.10.150.20">
    <property type="entry name" value="5' to 3' exonuclease, C-terminal subdomain"/>
    <property type="match status" value="1"/>
</dbReference>
<dbReference type="InterPro" id="IPR038969">
    <property type="entry name" value="FEN"/>
</dbReference>
<dbReference type="EMBL" id="BARS01053278">
    <property type="protein sequence ID" value="GAG50247.1"/>
    <property type="molecule type" value="Genomic_DNA"/>
</dbReference>
<dbReference type="SUPFAM" id="SSF47807">
    <property type="entry name" value="5' to 3' exonuclease, C-terminal subdomain"/>
    <property type="match status" value="1"/>
</dbReference>
<organism evidence="5">
    <name type="scientific">marine sediment metagenome</name>
    <dbReference type="NCBI Taxonomy" id="412755"/>
    <lineage>
        <taxon>unclassified sequences</taxon>
        <taxon>metagenomes</taxon>
        <taxon>ecological metagenomes</taxon>
    </lineage>
</organism>
<dbReference type="InterPro" id="IPR020045">
    <property type="entry name" value="DNA_polI_H3TH"/>
</dbReference>
<keyword evidence="3" id="KW-0238">DNA-binding</keyword>
<evidence type="ECO:0000259" key="4">
    <source>
        <dbReference type="SMART" id="SM00475"/>
    </source>
</evidence>
<dbReference type="GO" id="GO:0017108">
    <property type="term" value="F:5'-flap endonuclease activity"/>
    <property type="evidence" value="ECO:0007669"/>
    <property type="project" value="InterPro"/>
</dbReference>
<proteinExistence type="predicted"/>
<evidence type="ECO:0000256" key="1">
    <source>
        <dbReference type="ARBA" id="ARBA00022722"/>
    </source>
</evidence>
<evidence type="ECO:0000313" key="5">
    <source>
        <dbReference type="EMBL" id="GAG50247.1"/>
    </source>
</evidence>
<dbReference type="GO" id="GO:0003677">
    <property type="term" value="F:DNA binding"/>
    <property type="evidence" value="ECO:0007669"/>
    <property type="project" value="UniProtKB-KW"/>
</dbReference>
<sequence>GQPTNAVFGFTSMLMKLIREKSPDYLAVALDRGKPKERLELFEDYKATRKPMPDNLRSQIPLVEKVLEAMNIPVCVIEDQEADDVIATLVRAAEKKGLTTYIATGDKDLFQLIGESTYVYDGRNDTVFDEDAAVEKYGVRPDQLGDWLALVGDASDNIPGVQGIGPKGATELMKEFGSLDAILENTEAIEKKGTRKKIEEDVDSARLSRKLVELKTDLDVGVEISDC</sequence>
<dbReference type="Pfam" id="PF01367">
    <property type="entry name" value="5_3_exonuc"/>
    <property type="match status" value="1"/>
</dbReference>
<keyword evidence="1" id="KW-0540">Nuclease</keyword>
<dbReference type="SMART" id="SM00279">
    <property type="entry name" value="HhH2"/>
    <property type="match status" value="1"/>
</dbReference>
<dbReference type="GO" id="GO:0008409">
    <property type="term" value="F:5'-3' exonuclease activity"/>
    <property type="evidence" value="ECO:0007669"/>
    <property type="project" value="InterPro"/>
</dbReference>
<dbReference type="Gene3D" id="3.40.50.1010">
    <property type="entry name" value="5'-nuclease"/>
    <property type="match status" value="1"/>
</dbReference>
<name>X0YU55_9ZZZZ</name>
<dbReference type="SUPFAM" id="SSF88723">
    <property type="entry name" value="PIN domain-like"/>
    <property type="match status" value="1"/>
</dbReference>
<evidence type="ECO:0000256" key="3">
    <source>
        <dbReference type="ARBA" id="ARBA00023125"/>
    </source>
</evidence>
<keyword evidence="2" id="KW-0378">Hydrolase</keyword>
<feature type="domain" description="5'-3' exonuclease" evidence="4">
    <location>
        <begin position="1"/>
        <end position="227"/>
    </location>
</feature>
<dbReference type="Pfam" id="PF02739">
    <property type="entry name" value="5_3_exonuc_N"/>
    <property type="match status" value="1"/>
</dbReference>
<evidence type="ECO:0000256" key="2">
    <source>
        <dbReference type="ARBA" id="ARBA00022801"/>
    </source>
</evidence>
<feature type="non-terminal residue" evidence="5">
    <location>
        <position position="1"/>
    </location>
</feature>
<dbReference type="SMART" id="SM00475">
    <property type="entry name" value="53EXOc"/>
    <property type="match status" value="1"/>
</dbReference>
<dbReference type="InterPro" id="IPR029060">
    <property type="entry name" value="PIN-like_dom_sf"/>
</dbReference>
<feature type="non-terminal residue" evidence="5">
    <location>
        <position position="227"/>
    </location>
</feature>
<dbReference type="PANTHER" id="PTHR42646">
    <property type="entry name" value="FLAP ENDONUCLEASE XNI"/>
    <property type="match status" value="1"/>
</dbReference>
<dbReference type="AlphaFoldDB" id="X0YU55"/>
<accession>X0YU55</accession>
<comment type="caution">
    <text evidence="5">The sequence shown here is derived from an EMBL/GenBank/DDBJ whole genome shotgun (WGS) entry which is preliminary data.</text>
</comment>
<reference evidence="5" key="1">
    <citation type="journal article" date="2014" name="Front. Microbiol.">
        <title>High frequency of phylogenetically diverse reductive dehalogenase-homologous genes in deep subseafloor sedimentary metagenomes.</title>
        <authorList>
            <person name="Kawai M."/>
            <person name="Futagami T."/>
            <person name="Toyoda A."/>
            <person name="Takaki Y."/>
            <person name="Nishi S."/>
            <person name="Hori S."/>
            <person name="Arai W."/>
            <person name="Tsubouchi T."/>
            <person name="Morono Y."/>
            <person name="Uchiyama I."/>
            <person name="Ito T."/>
            <person name="Fujiyama A."/>
            <person name="Inagaki F."/>
            <person name="Takami H."/>
        </authorList>
    </citation>
    <scope>NUCLEOTIDE SEQUENCE</scope>
    <source>
        <strain evidence="5">Expedition CK06-06</strain>
    </source>
</reference>
<dbReference type="FunFam" id="1.10.150.20:FF:000003">
    <property type="entry name" value="DNA polymerase I"/>
    <property type="match status" value="1"/>
</dbReference>
<dbReference type="CDD" id="cd09859">
    <property type="entry name" value="PIN_53EXO"/>
    <property type="match status" value="1"/>
</dbReference>
<dbReference type="CDD" id="cd09898">
    <property type="entry name" value="H3TH_53EXO"/>
    <property type="match status" value="1"/>
</dbReference>
<dbReference type="GO" id="GO:0033567">
    <property type="term" value="P:DNA replication, Okazaki fragment processing"/>
    <property type="evidence" value="ECO:0007669"/>
    <property type="project" value="InterPro"/>
</dbReference>
<dbReference type="InterPro" id="IPR020046">
    <property type="entry name" value="5-3_exonucl_a-hlix_arch_N"/>
</dbReference>
<dbReference type="PANTHER" id="PTHR42646:SF2">
    <property type="entry name" value="5'-3' EXONUCLEASE FAMILY PROTEIN"/>
    <property type="match status" value="1"/>
</dbReference>
<dbReference type="InterPro" id="IPR002421">
    <property type="entry name" value="5-3_exonuclease"/>
</dbReference>